<dbReference type="AlphaFoldDB" id="A0A4R1BFE2"/>
<keyword evidence="1" id="KW-1133">Transmembrane helix</keyword>
<feature type="transmembrane region" description="Helical" evidence="1">
    <location>
        <begin position="30"/>
        <end position="51"/>
    </location>
</feature>
<evidence type="ECO:0000256" key="1">
    <source>
        <dbReference type="SAM" id="Phobius"/>
    </source>
</evidence>
<accession>A0A4R1BFE2</accession>
<protein>
    <submittedName>
        <fullName evidence="2">Uncharacterized protein</fullName>
    </submittedName>
</protein>
<reference evidence="2 3" key="1">
    <citation type="submission" date="2019-03" db="EMBL/GenBank/DDBJ databases">
        <title>Whole genome sequence of a novel Rubrobacter taiwanensis strain, isolated from Yellowstone National Park.</title>
        <authorList>
            <person name="Freed S."/>
            <person name="Ramaley R.F."/>
            <person name="Kyndt J.A."/>
        </authorList>
    </citation>
    <scope>NUCLEOTIDE SEQUENCE [LARGE SCALE GENOMIC DNA]</scope>
    <source>
        <strain evidence="2 3">Yellowstone</strain>
    </source>
</reference>
<sequence length="146" mass="15072">MLSFLALLSGVFVGGGLVYLATSSQRWGRSVAAVLGVLWIILVLGSVLVVAEPVTGFLSLIVSEENLLGSFLGGFMLGVGGVILDKLAEQYLGFSGLSLSEVYRSRKEAGRGVLIVAAIAVGLITAVAVIFGLLAVVVHTVAYFSA</sequence>
<organism evidence="2 3">
    <name type="scientific">Rubrobacter taiwanensis</name>
    <dbReference type="NCBI Taxonomy" id="185139"/>
    <lineage>
        <taxon>Bacteria</taxon>
        <taxon>Bacillati</taxon>
        <taxon>Actinomycetota</taxon>
        <taxon>Rubrobacteria</taxon>
        <taxon>Rubrobacterales</taxon>
        <taxon>Rubrobacteraceae</taxon>
        <taxon>Rubrobacter</taxon>
    </lineage>
</organism>
<name>A0A4R1BFE2_9ACTN</name>
<evidence type="ECO:0000313" key="3">
    <source>
        <dbReference type="Proteomes" id="UP000295244"/>
    </source>
</evidence>
<keyword evidence="3" id="KW-1185">Reference proteome</keyword>
<keyword evidence="1" id="KW-0812">Transmembrane</keyword>
<dbReference type="RefSeq" id="WP_132692040.1">
    <property type="nucleotide sequence ID" value="NZ_SKBU01000020.1"/>
</dbReference>
<keyword evidence="1" id="KW-0472">Membrane</keyword>
<proteinExistence type="predicted"/>
<comment type="caution">
    <text evidence="2">The sequence shown here is derived from an EMBL/GenBank/DDBJ whole genome shotgun (WGS) entry which is preliminary data.</text>
</comment>
<dbReference type="Proteomes" id="UP000295244">
    <property type="component" value="Unassembled WGS sequence"/>
</dbReference>
<evidence type="ECO:0000313" key="2">
    <source>
        <dbReference type="EMBL" id="TCJ15870.1"/>
    </source>
</evidence>
<dbReference type="EMBL" id="SKBU01000020">
    <property type="protein sequence ID" value="TCJ15870.1"/>
    <property type="molecule type" value="Genomic_DNA"/>
</dbReference>
<feature type="transmembrane region" description="Helical" evidence="1">
    <location>
        <begin position="113"/>
        <end position="144"/>
    </location>
</feature>
<gene>
    <name evidence="2" type="ORF">E0L93_11460</name>
</gene>